<dbReference type="Pfam" id="PF00035">
    <property type="entry name" value="dsrm"/>
    <property type="match status" value="1"/>
</dbReference>
<comment type="function">
    <text evidence="11">Digests double-stranded RNA. Involved in the processing of primary rRNA transcript to yield the immediate precursors to the large and small rRNAs (23S and 16S). Processes some mRNAs, and tRNAs when they are encoded in the rRNA operon. Processes pre-crRNA and tracrRNA of type II CRISPR loci if present in the organism.</text>
</comment>
<evidence type="ECO:0000256" key="2">
    <source>
        <dbReference type="ARBA" id="ARBA00010183"/>
    </source>
</evidence>
<keyword evidence="6 11" id="KW-0699">rRNA-binding</keyword>
<dbReference type="SMART" id="SM00535">
    <property type="entry name" value="RIBOc"/>
    <property type="match status" value="1"/>
</dbReference>
<protein>
    <recommendedName>
        <fullName evidence="11">Ribonuclease 3</fullName>
        <ecNumber evidence="11">3.1.26.3</ecNumber>
    </recommendedName>
    <alternativeName>
        <fullName evidence="11">Ribonuclease III</fullName>
        <shortName evidence="11">RNase III</shortName>
    </alternativeName>
</protein>
<keyword evidence="11" id="KW-0819">tRNA processing</keyword>
<keyword evidence="8 11" id="KW-0378">Hydrolase</keyword>
<feature type="binding site" evidence="11">
    <location>
        <position position="119"/>
    </location>
    <ligand>
        <name>Mg(2+)</name>
        <dbReference type="ChEBI" id="CHEBI:18420"/>
    </ligand>
</feature>
<dbReference type="GO" id="GO:0010468">
    <property type="term" value="P:regulation of gene expression"/>
    <property type="evidence" value="ECO:0007669"/>
    <property type="project" value="TreeGrafter"/>
</dbReference>
<comment type="catalytic activity">
    <reaction evidence="1 11">
        <text>Endonucleolytic cleavage to 5'-phosphomonoester.</text>
        <dbReference type="EC" id="3.1.26.3"/>
    </reaction>
</comment>
<dbReference type="HAMAP" id="MF_00104">
    <property type="entry name" value="RNase_III"/>
    <property type="match status" value="1"/>
</dbReference>
<comment type="similarity">
    <text evidence="2">Belongs to the ribonuclease III family.</text>
</comment>
<evidence type="ECO:0000256" key="9">
    <source>
        <dbReference type="ARBA" id="ARBA00022842"/>
    </source>
</evidence>
<feature type="binding site" evidence="11">
    <location>
        <position position="46"/>
    </location>
    <ligand>
        <name>Mg(2+)</name>
        <dbReference type="ChEBI" id="CHEBI:18420"/>
    </ligand>
</feature>
<dbReference type="CDD" id="cd10845">
    <property type="entry name" value="DSRM_RNAse_III_family"/>
    <property type="match status" value="1"/>
</dbReference>
<evidence type="ECO:0000313" key="14">
    <source>
        <dbReference type="EMBL" id="KJV89155.1"/>
    </source>
</evidence>
<dbReference type="InterPro" id="IPR011907">
    <property type="entry name" value="RNase_III"/>
</dbReference>
<dbReference type="GO" id="GO:0019843">
    <property type="term" value="F:rRNA binding"/>
    <property type="evidence" value="ECO:0007669"/>
    <property type="project" value="UniProtKB-KW"/>
</dbReference>
<evidence type="ECO:0000256" key="1">
    <source>
        <dbReference type="ARBA" id="ARBA00000109"/>
    </source>
</evidence>
<accession>A0A0F3Q9B6</accession>
<comment type="subunit">
    <text evidence="11">Homodimer.</text>
</comment>
<dbReference type="PANTHER" id="PTHR11207:SF0">
    <property type="entry name" value="RIBONUCLEASE 3"/>
    <property type="match status" value="1"/>
</dbReference>
<feature type="binding site" evidence="11">
    <location>
        <position position="122"/>
    </location>
    <ligand>
        <name>Mg(2+)</name>
        <dbReference type="ChEBI" id="CHEBI:18420"/>
    </ligand>
</feature>
<dbReference type="GO" id="GO:0008033">
    <property type="term" value="P:tRNA processing"/>
    <property type="evidence" value="ECO:0007669"/>
    <property type="project" value="UniProtKB-KW"/>
</dbReference>
<keyword evidence="10 11" id="KW-0694">RNA-binding</keyword>
<feature type="active site" evidence="11">
    <location>
        <position position="50"/>
    </location>
</feature>
<evidence type="ECO:0000256" key="3">
    <source>
        <dbReference type="ARBA" id="ARBA00022552"/>
    </source>
</evidence>
<dbReference type="SUPFAM" id="SSF69065">
    <property type="entry name" value="RNase III domain-like"/>
    <property type="match status" value="1"/>
</dbReference>
<evidence type="ECO:0000259" key="12">
    <source>
        <dbReference type="PROSITE" id="PS50137"/>
    </source>
</evidence>
<dbReference type="PROSITE" id="PS50137">
    <property type="entry name" value="DS_RBD"/>
    <property type="match status" value="1"/>
</dbReference>
<dbReference type="RefSeq" id="WP_011477840.1">
    <property type="nucleotide sequence ID" value="NZ_LAOI01000001.1"/>
</dbReference>
<evidence type="ECO:0000256" key="10">
    <source>
        <dbReference type="ARBA" id="ARBA00022884"/>
    </source>
</evidence>
<dbReference type="PROSITE" id="PS00517">
    <property type="entry name" value="RNASE_3_1"/>
    <property type="match status" value="1"/>
</dbReference>
<evidence type="ECO:0000259" key="13">
    <source>
        <dbReference type="PROSITE" id="PS50142"/>
    </source>
</evidence>
<dbReference type="PATRIC" id="fig|1359193.3.peg.117"/>
<dbReference type="Pfam" id="PF14622">
    <property type="entry name" value="Ribonucleas_3_3"/>
    <property type="match status" value="1"/>
</dbReference>
<dbReference type="GO" id="GO:0004525">
    <property type="term" value="F:ribonuclease III activity"/>
    <property type="evidence" value="ECO:0007669"/>
    <property type="project" value="UniProtKB-UniRule"/>
</dbReference>
<dbReference type="SMART" id="SM00358">
    <property type="entry name" value="DSRM"/>
    <property type="match status" value="1"/>
</dbReference>
<dbReference type="FunFam" id="1.10.1520.10:FF:000001">
    <property type="entry name" value="Ribonuclease 3"/>
    <property type="match status" value="1"/>
</dbReference>
<dbReference type="GO" id="GO:0006397">
    <property type="term" value="P:mRNA processing"/>
    <property type="evidence" value="ECO:0007669"/>
    <property type="project" value="UniProtKB-UniRule"/>
</dbReference>
<keyword evidence="15" id="KW-1185">Reference proteome</keyword>
<keyword evidence="11" id="KW-0479">Metal-binding</keyword>
<name>A0A0F3Q9B6_RICBE</name>
<dbReference type="AlphaFoldDB" id="A0A0F3Q9B6"/>
<keyword evidence="4 11" id="KW-0507">mRNA processing</keyword>
<feature type="active site" evidence="11">
    <location>
        <position position="122"/>
    </location>
</feature>
<comment type="cofactor">
    <cofactor evidence="11">
        <name>Mg(2+)</name>
        <dbReference type="ChEBI" id="CHEBI:18420"/>
    </cofactor>
</comment>
<organism evidence="14 15">
    <name type="scientific">Rickettsia bellii str. RML An4</name>
    <dbReference type="NCBI Taxonomy" id="1359193"/>
    <lineage>
        <taxon>Bacteria</taxon>
        <taxon>Pseudomonadati</taxon>
        <taxon>Pseudomonadota</taxon>
        <taxon>Alphaproteobacteria</taxon>
        <taxon>Rickettsiales</taxon>
        <taxon>Rickettsiaceae</taxon>
        <taxon>Rickettsieae</taxon>
        <taxon>Rickettsia</taxon>
        <taxon>belli group</taxon>
    </lineage>
</organism>
<evidence type="ECO:0000256" key="8">
    <source>
        <dbReference type="ARBA" id="ARBA00022801"/>
    </source>
</evidence>
<dbReference type="GO" id="GO:0005737">
    <property type="term" value="C:cytoplasm"/>
    <property type="evidence" value="ECO:0007669"/>
    <property type="project" value="UniProtKB-SubCell"/>
</dbReference>
<dbReference type="InterPro" id="IPR014720">
    <property type="entry name" value="dsRBD_dom"/>
</dbReference>
<keyword evidence="11" id="KW-0963">Cytoplasm</keyword>
<dbReference type="PANTHER" id="PTHR11207">
    <property type="entry name" value="RIBONUCLEASE III"/>
    <property type="match status" value="1"/>
</dbReference>
<evidence type="ECO:0000256" key="6">
    <source>
        <dbReference type="ARBA" id="ARBA00022730"/>
    </source>
</evidence>
<dbReference type="InterPro" id="IPR036389">
    <property type="entry name" value="RNase_III_sf"/>
</dbReference>
<reference evidence="14 15" key="1">
    <citation type="submission" date="2015-02" db="EMBL/GenBank/DDBJ databases">
        <title>Genome Sequencing of Rickettsiales.</title>
        <authorList>
            <person name="Daugherty S.C."/>
            <person name="Su Q."/>
            <person name="Abolude K."/>
            <person name="Beier-Sexton M."/>
            <person name="Carlyon J.A."/>
            <person name="Carter R."/>
            <person name="Day N.P."/>
            <person name="Dumler S.J."/>
            <person name="Dyachenko V."/>
            <person name="Godinez A."/>
            <person name="Kurtti T.J."/>
            <person name="Lichay M."/>
            <person name="Mullins K.E."/>
            <person name="Ott S."/>
            <person name="Pappas-Brown V."/>
            <person name="Paris D.H."/>
            <person name="Patel P."/>
            <person name="Richards A.L."/>
            <person name="Sadzewicz L."/>
            <person name="Sears K."/>
            <person name="Seidman D."/>
            <person name="Sengamalay N."/>
            <person name="Stenos J."/>
            <person name="Tallon L.J."/>
            <person name="Vincent G."/>
            <person name="Fraser C.M."/>
            <person name="Munderloh U."/>
            <person name="Dunning-Hotopp J.C."/>
        </authorList>
    </citation>
    <scope>NUCLEOTIDE SEQUENCE [LARGE SCALE GENOMIC DNA]</scope>
    <source>
        <strain evidence="14 15">RML An4</strain>
    </source>
</reference>
<dbReference type="PROSITE" id="PS50142">
    <property type="entry name" value="RNASE_3_2"/>
    <property type="match status" value="1"/>
</dbReference>
<evidence type="ECO:0000256" key="11">
    <source>
        <dbReference type="HAMAP-Rule" id="MF_00104"/>
    </source>
</evidence>
<evidence type="ECO:0000256" key="5">
    <source>
        <dbReference type="ARBA" id="ARBA00022722"/>
    </source>
</evidence>
<comment type="subcellular location">
    <subcellularLocation>
        <location evidence="11">Cytoplasm</location>
    </subcellularLocation>
</comment>
<dbReference type="EC" id="3.1.26.3" evidence="11"/>
<dbReference type="Proteomes" id="UP000033661">
    <property type="component" value="Unassembled WGS sequence"/>
</dbReference>
<keyword evidence="3 11" id="KW-0698">rRNA processing</keyword>
<evidence type="ECO:0000313" key="15">
    <source>
        <dbReference type="Proteomes" id="UP000033661"/>
    </source>
</evidence>
<dbReference type="Gene3D" id="1.10.1520.10">
    <property type="entry name" value="Ribonuclease III domain"/>
    <property type="match status" value="1"/>
</dbReference>
<dbReference type="SMR" id="A0A0F3Q9B6"/>
<comment type="caution">
    <text evidence="14">The sequence shown here is derived from an EMBL/GenBank/DDBJ whole genome shotgun (WGS) entry which is preliminary data.</text>
</comment>
<gene>
    <name evidence="11 14" type="primary">rnc</name>
    <name evidence="14" type="ORF">RBEAN4_0123</name>
</gene>
<dbReference type="GO" id="GO:0003725">
    <property type="term" value="F:double-stranded RNA binding"/>
    <property type="evidence" value="ECO:0007669"/>
    <property type="project" value="TreeGrafter"/>
</dbReference>
<dbReference type="GO" id="GO:0006364">
    <property type="term" value="P:rRNA processing"/>
    <property type="evidence" value="ECO:0007669"/>
    <property type="project" value="UniProtKB-UniRule"/>
</dbReference>
<keyword evidence="5 11" id="KW-0540">Nuclease</keyword>
<dbReference type="CDD" id="cd00593">
    <property type="entry name" value="RIBOc"/>
    <property type="match status" value="1"/>
</dbReference>
<feature type="domain" description="RNase III" evidence="13">
    <location>
        <begin position="4"/>
        <end position="133"/>
    </location>
</feature>
<keyword evidence="9 11" id="KW-0460">Magnesium</keyword>
<proteinExistence type="inferred from homology"/>
<dbReference type="Gene3D" id="3.30.160.20">
    <property type="match status" value="1"/>
</dbReference>
<feature type="domain" description="DRBM" evidence="12">
    <location>
        <begin position="158"/>
        <end position="226"/>
    </location>
</feature>
<evidence type="ECO:0000256" key="4">
    <source>
        <dbReference type="ARBA" id="ARBA00022664"/>
    </source>
</evidence>
<dbReference type="InterPro" id="IPR000999">
    <property type="entry name" value="RNase_III_dom"/>
</dbReference>
<sequence>MESFEELEKLLDYSFKNKALLTEALSHPSLRQHHEYKANKDYERLEFLGDAVLNLIITEILFNNFKEYNEGNLAKIRSYLVCKETICVVGAKLGLKNYIIMTHGEEIAGGRDNPNNIENVTEALIAAIYLDSDITTIHNIIGKLWAEFIKVKDLTDYDPKTALQEWAQSKDHHIPIYRLIKREGVAHLSTFTVSVKINGYEQTGKGHSIKEAEKNAARELLHKLKLL</sequence>
<dbReference type="NCBIfam" id="TIGR02191">
    <property type="entry name" value="RNaseIII"/>
    <property type="match status" value="1"/>
</dbReference>
<keyword evidence="7 11" id="KW-0255">Endonuclease</keyword>
<dbReference type="GO" id="GO:0046872">
    <property type="term" value="F:metal ion binding"/>
    <property type="evidence" value="ECO:0007669"/>
    <property type="project" value="UniProtKB-KW"/>
</dbReference>
<dbReference type="EMBL" id="LAOI01000001">
    <property type="protein sequence ID" value="KJV89155.1"/>
    <property type="molecule type" value="Genomic_DNA"/>
</dbReference>
<dbReference type="SUPFAM" id="SSF54768">
    <property type="entry name" value="dsRNA-binding domain-like"/>
    <property type="match status" value="1"/>
</dbReference>
<evidence type="ECO:0000256" key="7">
    <source>
        <dbReference type="ARBA" id="ARBA00022759"/>
    </source>
</evidence>